<keyword evidence="1" id="KW-0812">Transmembrane</keyword>
<proteinExistence type="predicted"/>
<reference evidence="2 3" key="1">
    <citation type="submission" date="2010-12" db="EMBL/GenBank/DDBJ databases">
        <title>Complete sequence of Bacillus cellulosilyticus DSM 2522.</title>
        <authorList>
            <consortium name="US DOE Joint Genome Institute"/>
            <person name="Lucas S."/>
            <person name="Copeland A."/>
            <person name="Lapidus A."/>
            <person name="Cheng J.-F."/>
            <person name="Bruce D."/>
            <person name="Goodwin L."/>
            <person name="Pitluck S."/>
            <person name="Chertkov O."/>
            <person name="Detter J.C."/>
            <person name="Han C."/>
            <person name="Tapia R."/>
            <person name="Land M."/>
            <person name="Hauser L."/>
            <person name="Jeffries C."/>
            <person name="Kyrpides N."/>
            <person name="Ivanova N."/>
            <person name="Mikhailova N."/>
            <person name="Brumm P."/>
            <person name="Mead D."/>
            <person name="Woyke T."/>
        </authorList>
    </citation>
    <scope>NUCLEOTIDE SEQUENCE [LARGE SCALE GENOMIC DNA]</scope>
    <source>
        <strain evidence="3">ATCC 21833 / DSM 2522 / FERM P-1141 / JCM 9156 / N-4</strain>
    </source>
</reference>
<keyword evidence="1" id="KW-1133">Transmembrane helix</keyword>
<gene>
    <name evidence="2" type="ordered locus">Bcell_0953</name>
</gene>
<accession>E6U1Y3</accession>
<keyword evidence="3" id="KW-1185">Reference proteome</keyword>
<dbReference type="STRING" id="649639.Bcell_0953"/>
<dbReference type="KEGG" id="bco:Bcell_0953"/>
<dbReference type="OrthoDB" id="2200485at2"/>
<feature type="transmembrane region" description="Helical" evidence="1">
    <location>
        <begin position="42"/>
        <end position="63"/>
    </location>
</feature>
<dbReference type="RefSeq" id="WP_013487568.1">
    <property type="nucleotide sequence ID" value="NC_014829.1"/>
</dbReference>
<dbReference type="Proteomes" id="UP000001401">
    <property type="component" value="Chromosome"/>
</dbReference>
<dbReference type="HOGENOM" id="CLU_050358_0_0_9"/>
<evidence type="ECO:0000313" key="2">
    <source>
        <dbReference type="EMBL" id="ADU29227.1"/>
    </source>
</evidence>
<keyword evidence="1" id="KW-0472">Membrane</keyword>
<protein>
    <recommendedName>
        <fullName evidence="4">DUF4179 domain-containing protein</fullName>
    </recommendedName>
</protein>
<evidence type="ECO:0008006" key="4">
    <source>
        <dbReference type="Google" id="ProtNLM"/>
    </source>
</evidence>
<evidence type="ECO:0000256" key="1">
    <source>
        <dbReference type="SAM" id="Phobius"/>
    </source>
</evidence>
<name>E6U1Y3_EVAC2</name>
<sequence length="439" mass="49529">MGNNIKNEIEKIVIPKELHERSKLGVLKAKSEKPKRRKLKKVVLSVGVSTAILFSTGVVAAFIPSFNNLIFHVSPDVALMLQPVEESSESNGIRAEVVGAMSDNEMAVIYITLQDVTGDRIDETLDLYDYSMTGARMFTHEIISFDEVTNSAILRIVAGGKELNDNKVNLRISSFLSDKETYEVSVNANLSEFTRKYPDTIPLDMNNIPGGGGTLFYQLRKEETVQVLKPNQNTISLPEIDFMHISNIGMIDDRLHIQVNWTENGMDDHGYFYFTDNNGKEVRPSNIYFGTDDNGQTNYGRDFTEYIFRTNNIDLENDHLIGHFVSSEKYTTGNWSTTFRMKTTGEEKRINYLEDFHTWTSDSLSVSPLGITIYGNGYLNELNNIKVAVTMTDGSTLPFDLVRSFSEDNKVTVKFLTDRLLDISNISSVNVDGKSIFFE</sequence>
<dbReference type="EMBL" id="CP002394">
    <property type="protein sequence ID" value="ADU29227.1"/>
    <property type="molecule type" value="Genomic_DNA"/>
</dbReference>
<dbReference type="eggNOG" id="ENOG502ZAZT">
    <property type="taxonomic scope" value="Bacteria"/>
</dbReference>
<organism evidence="2 3">
    <name type="scientific">Evansella cellulosilytica (strain ATCC 21833 / DSM 2522 / FERM P-1141 / JCM 9156 / N-4)</name>
    <name type="common">Bacillus cellulosilyticus</name>
    <dbReference type="NCBI Taxonomy" id="649639"/>
    <lineage>
        <taxon>Bacteria</taxon>
        <taxon>Bacillati</taxon>
        <taxon>Bacillota</taxon>
        <taxon>Bacilli</taxon>
        <taxon>Bacillales</taxon>
        <taxon>Bacillaceae</taxon>
        <taxon>Evansella</taxon>
    </lineage>
</organism>
<evidence type="ECO:0000313" key="3">
    <source>
        <dbReference type="Proteomes" id="UP000001401"/>
    </source>
</evidence>
<dbReference type="AlphaFoldDB" id="E6U1Y3"/>